<accession>A0A972ST47</accession>
<dbReference type="Proteomes" id="UP000655523">
    <property type="component" value="Unassembled WGS sequence"/>
</dbReference>
<keyword evidence="3" id="KW-1185">Reference proteome</keyword>
<dbReference type="EMBL" id="WOEZ01000336">
    <property type="protein sequence ID" value="NPT62565.1"/>
    <property type="molecule type" value="Genomic_DNA"/>
</dbReference>
<gene>
    <name evidence="2" type="ORF">GNZ13_50835</name>
</gene>
<feature type="compositionally biased region" description="Basic and acidic residues" evidence="1">
    <location>
        <begin position="71"/>
        <end position="96"/>
    </location>
</feature>
<feature type="compositionally biased region" description="Polar residues" evidence="1">
    <location>
        <begin position="48"/>
        <end position="58"/>
    </location>
</feature>
<proteinExistence type="predicted"/>
<dbReference type="RefSeq" id="WP_172179031.1">
    <property type="nucleotide sequence ID" value="NZ_WOEZ01000336.1"/>
</dbReference>
<comment type="caution">
    <text evidence="2">The sequence shown here is derived from an EMBL/GenBank/DDBJ whole genome shotgun (WGS) entry which is preliminary data.</text>
</comment>
<protein>
    <submittedName>
        <fullName evidence="2">Uncharacterized protein</fullName>
    </submittedName>
</protein>
<evidence type="ECO:0000313" key="2">
    <source>
        <dbReference type="EMBL" id="NPT62565.1"/>
    </source>
</evidence>
<evidence type="ECO:0000256" key="1">
    <source>
        <dbReference type="SAM" id="MobiDB-lite"/>
    </source>
</evidence>
<feature type="region of interest" description="Disordered" evidence="1">
    <location>
        <begin position="1"/>
        <end position="96"/>
    </location>
</feature>
<name>A0A972ST47_9BURK</name>
<feature type="compositionally biased region" description="Basic and acidic residues" evidence="1">
    <location>
        <begin position="1"/>
        <end position="33"/>
    </location>
</feature>
<organism evidence="2 3">
    <name type="scientific">Paraburkholderia elongata</name>
    <dbReference type="NCBI Taxonomy" id="2675747"/>
    <lineage>
        <taxon>Bacteria</taxon>
        <taxon>Pseudomonadati</taxon>
        <taxon>Pseudomonadota</taxon>
        <taxon>Betaproteobacteria</taxon>
        <taxon>Burkholderiales</taxon>
        <taxon>Burkholderiaceae</taxon>
        <taxon>Paraburkholderia</taxon>
    </lineage>
</organism>
<reference evidence="2 3" key="1">
    <citation type="submission" date="2019-11" db="EMBL/GenBank/DDBJ databases">
        <title>Metabolism of dissolved organic matter in forest soils.</title>
        <authorList>
            <person name="Cyle K.T."/>
            <person name="Wilhelm R.C."/>
            <person name="Martinez C.E."/>
        </authorList>
    </citation>
    <scope>NUCLEOTIDE SEQUENCE [LARGE SCALE GENOMIC DNA]</scope>
    <source>
        <strain evidence="2 3">5N</strain>
    </source>
</reference>
<sequence length="363" mass="40781">MSDLGGHTKQDTKERSSQRDSDKNVHQTTRGDRVTNSAVESVARGHSPDNQYSDNTGQGEAWPRATATDYQVEKAARCTKDDSVDLVRGPHESREEARAKLEREVTERLRTEGVAPTEANRALAKMFLIAERHPFTDNLPTDPFFPPLDRNFDGLKSFADKDAAIRNQDNLRELIGRFGDQYKRLTHAKERVTLELGEDATLTLGSVGKDLFGDLGDRTLEQLTDAGIEKLVGKMTDKPGVLFPEELMDAPGGAALSLFNLLQIINTIYREGEIKELLRSDSPDARKWRDDTVISLLAENMASQNVRQTWVDERRVLDPVQEHDRLVNDYRALENALSAHIRYLDMAGDIVRQANTTIGMPRQ</sequence>
<dbReference type="AlphaFoldDB" id="A0A972ST47"/>
<evidence type="ECO:0000313" key="3">
    <source>
        <dbReference type="Proteomes" id="UP000655523"/>
    </source>
</evidence>